<protein>
    <submittedName>
        <fullName evidence="1">Uncharacterized protein</fullName>
    </submittedName>
</protein>
<gene>
    <name evidence="1" type="ORF">P6P90_06825</name>
</gene>
<sequence length="68" mass="8557">MKLLYNQTSENTHLYELEKERIAHYMERIYHEFDIEIKPINWIAMTEQDARHLYEFYKRKTKKRLGHN</sequence>
<keyword evidence="2" id="KW-1185">Reference proteome</keyword>
<accession>A0ABT6H3S0</accession>
<dbReference type="EMBL" id="JARULN010000004">
    <property type="protein sequence ID" value="MDG5753685.1"/>
    <property type="molecule type" value="Genomic_DNA"/>
</dbReference>
<dbReference type="RefSeq" id="WP_124562951.1">
    <property type="nucleotide sequence ID" value="NZ_JARRRY010000018.1"/>
</dbReference>
<proteinExistence type="predicted"/>
<reference evidence="1 2" key="1">
    <citation type="submission" date="2023-04" db="EMBL/GenBank/DDBJ databases">
        <title>Ectobacillus antri isolated from activated sludge.</title>
        <authorList>
            <person name="Yan P."/>
            <person name="Liu X."/>
        </authorList>
    </citation>
    <scope>NUCLEOTIDE SEQUENCE [LARGE SCALE GENOMIC DNA]</scope>
    <source>
        <strain evidence="1 2">C18H</strain>
    </source>
</reference>
<organism evidence="1 2">
    <name type="scientific">Ectobacillus antri</name>
    <dbReference type="NCBI Taxonomy" id="2486280"/>
    <lineage>
        <taxon>Bacteria</taxon>
        <taxon>Bacillati</taxon>
        <taxon>Bacillota</taxon>
        <taxon>Bacilli</taxon>
        <taxon>Bacillales</taxon>
        <taxon>Bacillaceae</taxon>
        <taxon>Ectobacillus</taxon>
    </lineage>
</organism>
<comment type="caution">
    <text evidence="1">The sequence shown here is derived from an EMBL/GenBank/DDBJ whole genome shotgun (WGS) entry which is preliminary data.</text>
</comment>
<evidence type="ECO:0000313" key="2">
    <source>
        <dbReference type="Proteomes" id="UP001218246"/>
    </source>
</evidence>
<evidence type="ECO:0000313" key="1">
    <source>
        <dbReference type="EMBL" id="MDG5753685.1"/>
    </source>
</evidence>
<dbReference type="Proteomes" id="UP001218246">
    <property type="component" value="Unassembled WGS sequence"/>
</dbReference>
<name>A0ABT6H3S0_9BACI</name>